<proteinExistence type="predicted"/>
<sequence>MASFLRLHPILLGLFLTAFLFSQAFSQTCRTQTFTGNTRYTNCSDLPSLNSFLHWSYNPTNTTLTIAFIAPPPNPNGWVAWAINPTGTGMAGSQTLLAFRSSNGSMVVNTYNISSYSSIVESRLSFDVLDKRAEFSNGTMKIFATIALPENMTTLNQVWQVGPSTTNGRPARHEFNPENLNATGSLELVQAGDKNSSSSAPAPTPSGSGGRNNTGGGGGQSGNDTGGCGKAVLNRGIYGCFLLLAGSLVLGY</sequence>
<organism evidence="1 2">
    <name type="scientific">Catharanthus roseus</name>
    <name type="common">Madagascar periwinkle</name>
    <name type="synonym">Vinca rosea</name>
    <dbReference type="NCBI Taxonomy" id="4058"/>
    <lineage>
        <taxon>Eukaryota</taxon>
        <taxon>Viridiplantae</taxon>
        <taxon>Streptophyta</taxon>
        <taxon>Embryophyta</taxon>
        <taxon>Tracheophyta</taxon>
        <taxon>Spermatophyta</taxon>
        <taxon>Magnoliopsida</taxon>
        <taxon>eudicotyledons</taxon>
        <taxon>Gunneridae</taxon>
        <taxon>Pentapetalae</taxon>
        <taxon>asterids</taxon>
        <taxon>lamiids</taxon>
        <taxon>Gentianales</taxon>
        <taxon>Apocynaceae</taxon>
        <taxon>Rauvolfioideae</taxon>
        <taxon>Vinceae</taxon>
        <taxon>Catharanthinae</taxon>
        <taxon>Catharanthus</taxon>
    </lineage>
</organism>
<keyword evidence="2" id="KW-1185">Reference proteome</keyword>
<accession>A0ACC0C539</accession>
<name>A0ACC0C539_CATRO</name>
<dbReference type="Proteomes" id="UP001060085">
    <property type="component" value="Linkage Group LG01"/>
</dbReference>
<evidence type="ECO:0000313" key="1">
    <source>
        <dbReference type="EMBL" id="KAI5679908.1"/>
    </source>
</evidence>
<dbReference type="EMBL" id="CM044701">
    <property type="protein sequence ID" value="KAI5679908.1"/>
    <property type="molecule type" value="Genomic_DNA"/>
</dbReference>
<evidence type="ECO:0000313" key="2">
    <source>
        <dbReference type="Proteomes" id="UP001060085"/>
    </source>
</evidence>
<comment type="caution">
    <text evidence="1">The sequence shown here is derived from an EMBL/GenBank/DDBJ whole genome shotgun (WGS) entry which is preliminary data.</text>
</comment>
<reference evidence="2" key="1">
    <citation type="journal article" date="2023" name="Nat. Plants">
        <title>Single-cell RNA sequencing provides a high-resolution roadmap for understanding the multicellular compartmentation of specialized metabolism.</title>
        <authorList>
            <person name="Sun S."/>
            <person name="Shen X."/>
            <person name="Li Y."/>
            <person name="Li Y."/>
            <person name="Wang S."/>
            <person name="Li R."/>
            <person name="Zhang H."/>
            <person name="Shen G."/>
            <person name="Guo B."/>
            <person name="Wei J."/>
            <person name="Xu J."/>
            <person name="St-Pierre B."/>
            <person name="Chen S."/>
            <person name="Sun C."/>
        </authorList>
    </citation>
    <scope>NUCLEOTIDE SEQUENCE [LARGE SCALE GENOMIC DNA]</scope>
</reference>
<gene>
    <name evidence="1" type="ORF">M9H77_01135</name>
</gene>
<protein>
    <submittedName>
        <fullName evidence="1">Uncharacterized protein</fullName>
    </submittedName>
</protein>